<name>A0ABY4YFF7_9MICO</name>
<keyword evidence="2" id="KW-1185">Reference proteome</keyword>
<organism evidence="1 2">
    <name type="scientific">Ornithinimicrobium cryptoxanthini</name>
    <dbReference type="NCBI Taxonomy" id="2934161"/>
    <lineage>
        <taxon>Bacteria</taxon>
        <taxon>Bacillati</taxon>
        <taxon>Actinomycetota</taxon>
        <taxon>Actinomycetes</taxon>
        <taxon>Micrococcales</taxon>
        <taxon>Ornithinimicrobiaceae</taxon>
        <taxon>Ornithinimicrobium</taxon>
    </lineage>
</organism>
<gene>
    <name evidence="1" type="ORF">NF557_12920</name>
</gene>
<evidence type="ECO:0000313" key="2">
    <source>
        <dbReference type="Proteomes" id="UP001056535"/>
    </source>
</evidence>
<proteinExistence type="predicted"/>
<dbReference type="EMBL" id="CP099490">
    <property type="protein sequence ID" value="USQ75508.1"/>
    <property type="molecule type" value="Genomic_DNA"/>
</dbReference>
<accession>A0ABY4YFF7</accession>
<evidence type="ECO:0000313" key="1">
    <source>
        <dbReference type="EMBL" id="USQ75508.1"/>
    </source>
</evidence>
<dbReference type="SUPFAM" id="SSF52540">
    <property type="entry name" value="P-loop containing nucleoside triphosphate hydrolases"/>
    <property type="match status" value="1"/>
</dbReference>
<dbReference type="InterPro" id="IPR027417">
    <property type="entry name" value="P-loop_NTPase"/>
</dbReference>
<protein>
    <submittedName>
        <fullName evidence="1">AAA family ATPase</fullName>
    </submittedName>
</protein>
<dbReference type="Gene3D" id="3.40.50.300">
    <property type="entry name" value="P-loop containing nucleotide triphosphate hydrolases"/>
    <property type="match status" value="1"/>
</dbReference>
<dbReference type="Proteomes" id="UP001056535">
    <property type="component" value="Chromosome"/>
</dbReference>
<reference evidence="1" key="1">
    <citation type="submission" date="2022-06" db="EMBL/GenBank/DDBJ databases">
        <title>Ornithinimicrobium JY.X270.</title>
        <authorList>
            <person name="Huang Y."/>
        </authorList>
    </citation>
    <scope>NUCLEOTIDE SEQUENCE</scope>
    <source>
        <strain evidence="1">JY.X270</strain>
    </source>
</reference>
<sequence>MLLVIFGPPAVGKMTVGRAVAAASEFRLFHNHMTIEPLIEVFGYGSAPFNVLNSEFRRRVMEEAAEHGVDLIFTVVWALDLPADLAELESFARIFDEVAFVELRADLDTRLRRNRTQERLLHKASKRDLEWSDDNVRQMESDWEMTSAAGHHVAGGLLSRHPHLVLDTVGASPDVSAARILEWVDALP</sequence>
<dbReference type="RefSeq" id="WP_252619934.1">
    <property type="nucleotide sequence ID" value="NZ_CP099490.1"/>
</dbReference>